<evidence type="ECO:0000313" key="2">
    <source>
        <dbReference type="Proteomes" id="UP000214600"/>
    </source>
</evidence>
<protein>
    <submittedName>
        <fullName evidence="1">Uncharacterized protein</fullName>
    </submittedName>
</protein>
<reference evidence="1 2" key="2">
    <citation type="submission" date="2017-08" db="EMBL/GenBank/DDBJ databases">
        <title>WGS of novel Burkholderia cepaca complex species.</title>
        <authorList>
            <person name="Lipuma J."/>
            <person name="Spilker T."/>
        </authorList>
    </citation>
    <scope>NUCLEOTIDE SEQUENCE [LARGE SCALE GENOMIC DNA]</scope>
    <source>
        <strain evidence="1 2">AU17325</strain>
    </source>
</reference>
<name>A0A228HI84_9BURK</name>
<sequence length="235" mass="28393">MVDYAMDKFLLNKLIDRRKSTILDERELAWIGNDPRLINWLSHQINDISRPYHLDLPASISPRDSFFLRIDSWDNSVDNKIRYIDRLKSGWAQLQAEDKYFSWLKRDKKEKLRCGAAWDWYQEEHSRTFYGIPRFQNLGELFLFLDTSEFRLDEKRYHLEQIKRELKRRESLDRLKNKAQTNFALSKDVRRQLDNLVDEQQQTMVAVIERLIRHASEHGMPDESIRERFTDSNKQ</sequence>
<proteinExistence type="predicted"/>
<comment type="caution">
    <text evidence="1">The sequence shown here is derived from an EMBL/GenBank/DDBJ whole genome shotgun (WGS) entry which is preliminary data.</text>
</comment>
<dbReference type="Proteomes" id="UP000214600">
    <property type="component" value="Unassembled WGS sequence"/>
</dbReference>
<gene>
    <name evidence="1" type="ORF">CFB84_43705</name>
</gene>
<organism evidence="1 2">
    <name type="scientific">Burkholderia aenigmatica</name>
    <dbReference type="NCBI Taxonomy" id="2015348"/>
    <lineage>
        <taxon>Bacteria</taxon>
        <taxon>Pseudomonadati</taxon>
        <taxon>Pseudomonadota</taxon>
        <taxon>Betaproteobacteria</taxon>
        <taxon>Burkholderiales</taxon>
        <taxon>Burkholderiaceae</taxon>
        <taxon>Burkholderia</taxon>
        <taxon>Burkholderia cepacia complex</taxon>
    </lineage>
</organism>
<dbReference type="AlphaFoldDB" id="A0A228HI84"/>
<reference evidence="2" key="1">
    <citation type="submission" date="2017-06" db="EMBL/GenBank/DDBJ databases">
        <authorList>
            <person name="LiPuma J."/>
            <person name="Spilker T."/>
        </authorList>
    </citation>
    <scope>NUCLEOTIDE SEQUENCE [LARGE SCALE GENOMIC DNA]</scope>
    <source>
        <strain evidence="2">AU17325</strain>
    </source>
</reference>
<accession>A0A228HI84</accession>
<evidence type="ECO:0000313" key="1">
    <source>
        <dbReference type="EMBL" id="OXI29595.1"/>
    </source>
</evidence>
<dbReference type="EMBL" id="NKFA01000054">
    <property type="protein sequence ID" value="OXI29595.1"/>
    <property type="molecule type" value="Genomic_DNA"/>
</dbReference>